<accession>A0A9D8PNV4</accession>
<evidence type="ECO:0000313" key="14">
    <source>
        <dbReference type="Proteomes" id="UP000809273"/>
    </source>
</evidence>
<reference evidence="13" key="1">
    <citation type="journal article" date="2021" name="Environ. Microbiol.">
        <title>Genomic characterization of three novel Desulfobacterota classes expand the metabolic and phylogenetic diversity of the phylum.</title>
        <authorList>
            <person name="Murphy C.L."/>
            <person name="Biggerstaff J."/>
            <person name="Eichhorn A."/>
            <person name="Ewing E."/>
            <person name="Shahan R."/>
            <person name="Soriano D."/>
            <person name="Stewart S."/>
            <person name="VanMol K."/>
            <person name="Walker R."/>
            <person name="Walters P."/>
            <person name="Elshahed M.S."/>
            <person name="Youssef N.H."/>
        </authorList>
    </citation>
    <scope>NUCLEOTIDE SEQUENCE</scope>
    <source>
        <strain evidence="13">Zod_Metabat.24</strain>
    </source>
</reference>
<reference evidence="13" key="2">
    <citation type="submission" date="2021-01" db="EMBL/GenBank/DDBJ databases">
        <authorList>
            <person name="Hahn C.R."/>
            <person name="Youssef N.H."/>
            <person name="Elshahed M."/>
        </authorList>
    </citation>
    <scope>NUCLEOTIDE SEQUENCE</scope>
    <source>
        <strain evidence="13">Zod_Metabat.24</strain>
    </source>
</reference>
<dbReference type="GO" id="GO:0005886">
    <property type="term" value="C:plasma membrane"/>
    <property type="evidence" value="ECO:0007669"/>
    <property type="project" value="UniProtKB-SubCell"/>
</dbReference>
<keyword evidence="8 10" id="KW-0472">Membrane</keyword>
<comment type="caution">
    <text evidence="13">The sequence shown here is derived from an EMBL/GenBank/DDBJ whole genome shotgun (WGS) entry which is preliminary data.</text>
</comment>
<dbReference type="InterPro" id="IPR040690">
    <property type="entry name" value="FtsX_ECD"/>
</dbReference>
<feature type="transmembrane region" description="Helical" evidence="10">
    <location>
        <begin position="177"/>
        <end position="195"/>
    </location>
</feature>
<dbReference type="PANTHER" id="PTHR47755:SF1">
    <property type="entry name" value="CELL DIVISION PROTEIN FTSX"/>
    <property type="match status" value="1"/>
</dbReference>
<dbReference type="Pfam" id="PF18075">
    <property type="entry name" value="FtsX_ECD"/>
    <property type="match status" value="1"/>
</dbReference>
<dbReference type="GO" id="GO:0051301">
    <property type="term" value="P:cell division"/>
    <property type="evidence" value="ECO:0007669"/>
    <property type="project" value="UniProtKB-KW"/>
</dbReference>
<evidence type="ECO:0000256" key="9">
    <source>
        <dbReference type="ARBA" id="ARBA00023306"/>
    </source>
</evidence>
<evidence type="ECO:0000256" key="7">
    <source>
        <dbReference type="ARBA" id="ARBA00022989"/>
    </source>
</evidence>
<name>A0A9D8PNV4_9DELT</name>
<dbReference type="Pfam" id="PF02687">
    <property type="entry name" value="FtsX"/>
    <property type="match status" value="1"/>
</dbReference>
<sequence length="245" mass="27396">MGEEVQITAYLADFLSDEAADGLEKDILEIKEVEGATYISKEDALKYLGEIFSGQGDVLEGLSKNPLPASFEVKLKKRFRTPEDVALVAKKIERMNGVDDVVFAREWLSRFYEVQKIVKVAGIIIGVVLSVAVIAIIAITIKLTLYAKRDEIDIMKLVGGTNSFIKIPMIFEGMMQGFLGSVIAVGALFLTYRYFMEHYYKDVGLFFGGIEVNFFDPEIIIYFFIFGISLGLFGSIISFGRMLKT</sequence>
<protein>
    <recommendedName>
        <fullName evidence="3">Cell division protein FtsX</fullName>
    </recommendedName>
</protein>
<dbReference type="InterPro" id="IPR003838">
    <property type="entry name" value="ABC3_permease_C"/>
</dbReference>
<comment type="subcellular location">
    <subcellularLocation>
        <location evidence="1">Cell membrane</location>
        <topology evidence="1">Multi-pass membrane protein</topology>
    </subcellularLocation>
</comment>
<dbReference type="Gene3D" id="3.30.70.3040">
    <property type="match status" value="1"/>
</dbReference>
<evidence type="ECO:0000256" key="8">
    <source>
        <dbReference type="ARBA" id="ARBA00023136"/>
    </source>
</evidence>
<evidence type="ECO:0000259" key="11">
    <source>
        <dbReference type="Pfam" id="PF02687"/>
    </source>
</evidence>
<evidence type="ECO:0000259" key="12">
    <source>
        <dbReference type="Pfam" id="PF18075"/>
    </source>
</evidence>
<feature type="transmembrane region" description="Helical" evidence="10">
    <location>
        <begin position="120"/>
        <end position="145"/>
    </location>
</feature>
<organism evidence="13 14">
    <name type="scientific">Candidatus Zymogenus saltonus</name>
    <dbReference type="NCBI Taxonomy" id="2844893"/>
    <lineage>
        <taxon>Bacteria</taxon>
        <taxon>Deltaproteobacteria</taxon>
        <taxon>Candidatus Zymogenia</taxon>
        <taxon>Candidatus Zymogeniales</taxon>
        <taxon>Candidatus Zymogenaceae</taxon>
        <taxon>Candidatus Zymogenus</taxon>
    </lineage>
</organism>
<keyword evidence="5" id="KW-0132">Cell division</keyword>
<gene>
    <name evidence="13" type="ORF">JW984_10690</name>
</gene>
<evidence type="ECO:0000256" key="2">
    <source>
        <dbReference type="ARBA" id="ARBA00007379"/>
    </source>
</evidence>
<comment type="similarity">
    <text evidence="2">Belongs to the ABC-4 integral membrane protein family. FtsX subfamily.</text>
</comment>
<dbReference type="PANTHER" id="PTHR47755">
    <property type="entry name" value="CELL DIVISION PROTEIN FTSX"/>
    <property type="match status" value="1"/>
</dbReference>
<evidence type="ECO:0000256" key="5">
    <source>
        <dbReference type="ARBA" id="ARBA00022618"/>
    </source>
</evidence>
<dbReference type="EMBL" id="JAFGIX010000054">
    <property type="protein sequence ID" value="MBN1573649.1"/>
    <property type="molecule type" value="Genomic_DNA"/>
</dbReference>
<evidence type="ECO:0000256" key="1">
    <source>
        <dbReference type="ARBA" id="ARBA00004651"/>
    </source>
</evidence>
<keyword evidence="9" id="KW-0131">Cell cycle</keyword>
<feature type="domain" description="ABC3 transporter permease C-terminal" evidence="11">
    <location>
        <begin position="123"/>
        <end position="244"/>
    </location>
</feature>
<keyword evidence="4" id="KW-1003">Cell membrane</keyword>
<evidence type="ECO:0000313" key="13">
    <source>
        <dbReference type="EMBL" id="MBN1573649.1"/>
    </source>
</evidence>
<evidence type="ECO:0000256" key="10">
    <source>
        <dbReference type="SAM" id="Phobius"/>
    </source>
</evidence>
<feature type="transmembrane region" description="Helical" evidence="10">
    <location>
        <begin position="219"/>
        <end position="239"/>
    </location>
</feature>
<evidence type="ECO:0000256" key="3">
    <source>
        <dbReference type="ARBA" id="ARBA00021907"/>
    </source>
</evidence>
<dbReference type="InterPro" id="IPR004513">
    <property type="entry name" value="FtsX"/>
</dbReference>
<keyword evidence="6 10" id="KW-0812">Transmembrane</keyword>
<keyword evidence="7 10" id="KW-1133">Transmembrane helix</keyword>
<proteinExistence type="inferred from homology"/>
<evidence type="ECO:0000256" key="4">
    <source>
        <dbReference type="ARBA" id="ARBA00022475"/>
    </source>
</evidence>
<dbReference type="Proteomes" id="UP000809273">
    <property type="component" value="Unassembled WGS sequence"/>
</dbReference>
<feature type="domain" description="FtsX extracellular" evidence="12">
    <location>
        <begin position="5"/>
        <end position="101"/>
    </location>
</feature>
<dbReference type="AlphaFoldDB" id="A0A9D8PNV4"/>
<evidence type="ECO:0000256" key="6">
    <source>
        <dbReference type="ARBA" id="ARBA00022692"/>
    </source>
</evidence>